<organism evidence="8 9">
    <name type="scientific">Saccoglossus kowalevskii</name>
    <name type="common">Acorn worm</name>
    <dbReference type="NCBI Taxonomy" id="10224"/>
    <lineage>
        <taxon>Eukaryota</taxon>
        <taxon>Metazoa</taxon>
        <taxon>Hemichordata</taxon>
        <taxon>Enteropneusta</taxon>
        <taxon>Harrimaniidae</taxon>
        <taxon>Saccoglossus</taxon>
    </lineage>
</organism>
<evidence type="ECO:0000256" key="3">
    <source>
        <dbReference type="ARBA" id="ARBA00022448"/>
    </source>
</evidence>
<keyword evidence="3" id="KW-0813">Transport</keyword>
<evidence type="ECO:0000256" key="1">
    <source>
        <dbReference type="ARBA" id="ARBA00004127"/>
    </source>
</evidence>
<accession>A0ABM0LWL5</accession>
<evidence type="ECO:0000313" key="9">
    <source>
        <dbReference type="RefSeq" id="XP_006812156.1"/>
    </source>
</evidence>
<name>A0ABM0LWL5_SACKO</name>
<sequence>STSEATLLSPRQHRFECNPMSTGVILLADILPGLIVKATAPFFQHRIAYSIRIAVCILFSTASLLIVGLTKPVWINLIGVACASIGSGFGEVTFLSLTALYDKNVVSTFSSGTGGAGIFGALSYAGLTEIGITPKHTVLIMLIVPVIQTISYWGLLTRHPSNVRSANQEDVQPLMEGTITPTFTFTEKMKVVK</sequence>
<keyword evidence="5 7" id="KW-1133">Transmembrane helix</keyword>
<comment type="caution">
    <text evidence="7">Lacks conserved residue(s) required for the propagation of feature annotation.</text>
</comment>
<feature type="transmembrane region" description="Helical" evidence="7">
    <location>
        <begin position="47"/>
        <end position="67"/>
    </location>
</feature>
<dbReference type="PANTHER" id="PTHR10981:SF0">
    <property type="entry name" value="BATTENIN"/>
    <property type="match status" value="1"/>
</dbReference>
<comment type="subcellular location">
    <subcellularLocation>
        <location evidence="1">Endomembrane system</location>
        <topology evidence="1">Multi-pass membrane protein</topology>
    </subcellularLocation>
    <subcellularLocation>
        <location evidence="7">Lysosome membrane</location>
        <topology evidence="7">Multi-pass membrane protein</topology>
    </subcellularLocation>
</comment>
<feature type="transmembrane region" description="Helical" evidence="7">
    <location>
        <begin position="104"/>
        <end position="125"/>
    </location>
</feature>
<gene>
    <name evidence="9" type="primary">LOC102804725</name>
</gene>
<keyword evidence="8" id="KW-1185">Reference proteome</keyword>
<dbReference type="GeneID" id="102804725"/>
<protein>
    <recommendedName>
        <fullName evidence="7">Battenin</fullName>
    </recommendedName>
</protein>
<dbReference type="PRINTS" id="PR01315">
    <property type="entry name" value="BATTENIN"/>
</dbReference>
<dbReference type="Proteomes" id="UP000694865">
    <property type="component" value="Unplaced"/>
</dbReference>
<dbReference type="InterPro" id="IPR036259">
    <property type="entry name" value="MFS_trans_sf"/>
</dbReference>
<feature type="transmembrane region" description="Helical" evidence="7">
    <location>
        <begin position="137"/>
        <end position="155"/>
    </location>
</feature>
<keyword evidence="4 7" id="KW-0812">Transmembrane</keyword>
<evidence type="ECO:0000256" key="5">
    <source>
        <dbReference type="ARBA" id="ARBA00022989"/>
    </source>
</evidence>
<feature type="non-terminal residue" evidence="9">
    <location>
        <position position="193"/>
    </location>
</feature>
<feature type="non-terminal residue" evidence="9">
    <location>
        <position position="1"/>
    </location>
</feature>
<dbReference type="InterPro" id="IPR003492">
    <property type="entry name" value="Battenin_disease_Cln3"/>
</dbReference>
<feature type="transmembrane region" description="Helical" evidence="7">
    <location>
        <begin position="73"/>
        <end position="97"/>
    </location>
</feature>
<dbReference type="RefSeq" id="XP_006812156.1">
    <property type="nucleotide sequence ID" value="XM_006812093.1"/>
</dbReference>
<reference evidence="9" key="1">
    <citation type="submission" date="2025-08" db="UniProtKB">
        <authorList>
            <consortium name="RefSeq"/>
        </authorList>
    </citation>
    <scope>IDENTIFICATION</scope>
    <source>
        <tissue evidence="9">Testes</tissue>
    </source>
</reference>
<evidence type="ECO:0000256" key="4">
    <source>
        <dbReference type="ARBA" id="ARBA00022692"/>
    </source>
</evidence>
<dbReference type="PANTHER" id="PTHR10981">
    <property type="entry name" value="BATTENIN"/>
    <property type="match status" value="1"/>
</dbReference>
<comment type="similarity">
    <text evidence="2 7">Belongs to the battenin family.</text>
</comment>
<feature type="transmembrane region" description="Helical" evidence="7">
    <location>
        <begin position="20"/>
        <end position="40"/>
    </location>
</feature>
<dbReference type="Pfam" id="PF02487">
    <property type="entry name" value="CLN3"/>
    <property type="match status" value="1"/>
</dbReference>
<proteinExistence type="inferred from homology"/>
<evidence type="ECO:0000256" key="7">
    <source>
        <dbReference type="RuleBase" id="RU361113"/>
    </source>
</evidence>
<evidence type="ECO:0000256" key="2">
    <source>
        <dbReference type="ARBA" id="ARBA00007467"/>
    </source>
</evidence>
<keyword evidence="6 7" id="KW-0472">Membrane</keyword>
<evidence type="ECO:0000256" key="6">
    <source>
        <dbReference type="ARBA" id="ARBA00023136"/>
    </source>
</evidence>
<evidence type="ECO:0000313" key="8">
    <source>
        <dbReference type="Proteomes" id="UP000694865"/>
    </source>
</evidence>
<dbReference type="SUPFAM" id="SSF103473">
    <property type="entry name" value="MFS general substrate transporter"/>
    <property type="match status" value="1"/>
</dbReference>
<keyword evidence="7" id="KW-0458">Lysosome</keyword>